<comment type="caution">
    <text evidence="3">The sequence shown here is derived from an EMBL/GenBank/DDBJ whole genome shotgun (WGS) entry which is preliminary data.</text>
</comment>
<dbReference type="EMBL" id="BSCQ01000028">
    <property type="protein sequence ID" value="GLH42372.1"/>
    <property type="molecule type" value="Genomic_DNA"/>
</dbReference>
<sequence length="102" mass="11251">MNSKTLIASLALVAGIAGITPIVQAAQTSSEPAVQSPTSDRQLKVNDRAPEMYQRKEEALKNWKAKGLKAPIDQAQWVQINDQYVMVMITNGTIVEMQPVER</sequence>
<accession>A0ABQ5PFU2</accession>
<keyword evidence="3" id="KW-0449">Lipoprotein</keyword>
<feature type="chain" id="PRO_5045437978" evidence="2">
    <location>
        <begin position="26"/>
        <end position="102"/>
    </location>
</feature>
<feature type="region of interest" description="Disordered" evidence="1">
    <location>
        <begin position="28"/>
        <end position="47"/>
    </location>
</feature>
<dbReference type="InterPro" id="IPR024572">
    <property type="entry name" value="RcnB"/>
</dbReference>
<dbReference type="Gene3D" id="3.10.450.160">
    <property type="entry name" value="inner membrane protein cigr"/>
    <property type="match status" value="1"/>
</dbReference>
<keyword evidence="2" id="KW-0732">Signal</keyword>
<keyword evidence="4" id="KW-1185">Reference proteome</keyword>
<feature type="compositionally biased region" description="Polar residues" evidence="1">
    <location>
        <begin position="28"/>
        <end position="40"/>
    </location>
</feature>
<proteinExistence type="predicted"/>
<evidence type="ECO:0000256" key="1">
    <source>
        <dbReference type="SAM" id="MobiDB-lite"/>
    </source>
</evidence>
<name>A0ABQ5PFU2_9PSED</name>
<reference evidence="3" key="1">
    <citation type="journal article" date="2021" name="Sci. Rep.">
        <title>An efficient direct screening system for microorganisms that activate plant immune responses based on plant-microbe interactions using cultured plant cells.</title>
        <authorList>
            <person name="Kurokawa M."/>
            <person name="Nakano M."/>
            <person name="Kitahata N."/>
            <person name="Kuchitsu K."/>
            <person name="Furuya T."/>
        </authorList>
    </citation>
    <scope>NUCLEOTIDE SEQUENCE</scope>
    <source>
        <strain evidence="3">RS3R-1</strain>
    </source>
</reference>
<reference evidence="3" key="2">
    <citation type="submission" date="2022-11" db="EMBL/GenBank/DDBJ databases">
        <title>Draft genome sequencing of Pseudomonas atacamensis RS3R1.</title>
        <authorList>
            <person name="Furuya T."/>
            <person name="Kaneko H."/>
        </authorList>
    </citation>
    <scope>NUCLEOTIDE SEQUENCE</scope>
    <source>
        <strain evidence="3">RS3R-1</strain>
    </source>
</reference>
<protein>
    <submittedName>
        <fullName evidence="3">Lipoprotein</fullName>
    </submittedName>
</protein>
<gene>
    <name evidence="3" type="ORF">RS3R1_14590</name>
</gene>
<reference evidence="3" key="3">
    <citation type="journal article" date="2023" name="J. Biotechnol.">
        <title>Draft Genome Sequences of Endophytic Pseudomonas Strains, Isolated from the Interior of Brassicaceae Plants.</title>
        <authorList>
            <person name="Kaneko H."/>
            <person name="Furuya T."/>
        </authorList>
    </citation>
    <scope>NUCLEOTIDE SEQUENCE</scope>
    <source>
        <strain evidence="3">RS3R-1</strain>
    </source>
</reference>
<evidence type="ECO:0000313" key="3">
    <source>
        <dbReference type="EMBL" id="GLH42372.1"/>
    </source>
</evidence>
<dbReference type="Proteomes" id="UP001145022">
    <property type="component" value="Unassembled WGS sequence"/>
</dbReference>
<evidence type="ECO:0000256" key="2">
    <source>
        <dbReference type="SAM" id="SignalP"/>
    </source>
</evidence>
<evidence type="ECO:0000313" key="4">
    <source>
        <dbReference type="Proteomes" id="UP001145022"/>
    </source>
</evidence>
<dbReference type="Pfam" id="PF11776">
    <property type="entry name" value="RcnB"/>
    <property type="match status" value="1"/>
</dbReference>
<dbReference type="RefSeq" id="WP_160768742.1">
    <property type="nucleotide sequence ID" value="NZ_BSCQ01000028.1"/>
</dbReference>
<feature type="signal peptide" evidence="2">
    <location>
        <begin position="1"/>
        <end position="25"/>
    </location>
</feature>
<organism evidence="3 4">
    <name type="scientific">Pseudomonas atacamensis</name>
    <dbReference type="NCBI Taxonomy" id="2565368"/>
    <lineage>
        <taxon>Bacteria</taxon>
        <taxon>Pseudomonadati</taxon>
        <taxon>Pseudomonadota</taxon>
        <taxon>Gammaproteobacteria</taxon>
        <taxon>Pseudomonadales</taxon>
        <taxon>Pseudomonadaceae</taxon>
        <taxon>Pseudomonas</taxon>
    </lineage>
</organism>